<comment type="caution">
    <text evidence="1">The sequence shown here is derived from an EMBL/GenBank/DDBJ whole genome shotgun (WGS) entry which is preliminary data.</text>
</comment>
<name>A0A8J3ZJA2_9ACTN</name>
<reference evidence="1" key="1">
    <citation type="submission" date="2021-01" db="EMBL/GenBank/DDBJ databases">
        <title>Whole genome shotgun sequence of Virgisporangium aurantiacum NBRC 16421.</title>
        <authorList>
            <person name="Komaki H."/>
            <person name="Tamura T."/>
        </authorList>
    </citation>
    <scope>NUCLEOTIDE SEQUENCE</scope>
    <source>
        <strain evidence="1">NBRC 16421</strain>
    </source>
</reference>
<dbReference type="Proteomes" id="UP000612585">
    <property type="component" value="Unassembled WGS sequence"/>
</dbReference>
<protein>
    <submittedName>
        <fullName evidence="1">Uncharacterized protein</fullName>
    </submittedName>
</protein>
<dbReference type="AlphaFoldDB" id="A0A8J3ZJA2"/>
<evidence type="ECO:0000313" key="2">
    <source>
        <dbReference type="Proteomes" id="UP000612585"/>
    </source>
</evidence>
<organism evidence="1 2">
    <name type="scientific">Virgisporangium aurantiacum</name>
    <dbReference type="NCBI Taxonomy" id="175570"/>
    <lineage>
        <taxon>Bacteria</taxon>
        <taxon>Bacillati</taxon>
        <taxon>Actinomycetota</taxon>
        <taxon>Actinomycetes</taxon>
        <taxon>Micromonosporales</taxon>
        <taxon>Micromonosporaceae</taxon>
        <taxon>Virgisporangium</taxon>
    </lineage>
</organism>
<accession>A0A8J3ZJA2</accession>
<keyword evidence="2" id="KW-1185">Reference proteome</keyword>
<gene>
    <name evidence="1" type="ORF">Vau01_123320</name>
</gene>
<evidence type="ECO:0000313" key="1">
    <source>
        <dbReference type="EMBL" id="GIJ64816.1"/>
    </source>
</evidence>
<sequence length="82" mass="9339">MEYKAVEAAILDAVNAADWKRLSTFGADTVVRLTRDNELLTSVSRHELDSNAWQALNDSCRQSSLRVRPTSVVIWRRSTRAY</sequence>
<proteinExistence type="predicted"/>
<dbReference type="RefSeq" id="WP_204014374.1">
    <property type="nucleotide sequence ID" value="NZ_BOPG01000130.1"/>
</dbReference>
<dbReference type="EMBL" id="BOPG01000130">
    <property type="protein sequence ID" value="GIJ64816.1"/>
    <property type="molecule type" value="Genomic_DNA"/>
</dbReference>